<evidence type="ECO:0000256" key="1">
    <source>
        <dbReference type="ARBA" id="ARBA00004123"/>
    </source>
</evidence>
<dbReference type="EMBL" id="LFWA01000015">
    <property type="protein sequence ID" value="KTW27204.1"/>
    <property type="molecule type" value="Genomic_DNA"/>
</dbReference>
<gene>
    <name evidence="7" type="ORF">T551_03198</name>
</gene>
<evidence type="ECO:0000313" key="8">
    <source>
        <dbReference type="Proteomes" id="UP000053447"/>
    </source>
</evidence>
<organism evidence="7 8">
    <name type="scientific">Pneumocystis jirovecii (strain RU7)</name>
    <name type="common">Human pneumocystis pneumonia agent</name>
    <dbReference type="NCBI Taxonomy" id="1408657"/>
    <lineage>
        <taxon>Eukaryota</taxon>
        <taxon>Fungi</taxon>
        <taxon>Dikarya</taxon>
        <taxon>Ascomycota</taxon>
        <taxon>Taphrinomycotina</taxon>
        <taxon>Pneumocystomycetes</taxon>
        <taxon>Pneumocystaceae</taxon>
        <taxon>Pneumocystis</taxon>
    </lineage>
</organism>
<accession>A0A0W4ZFP7</accession>
<dbReference type="InterPro" id="IPR007052">
    <property type="entry name" value="CS_dom"/>
</dbReference>
<evidence type="ECO:0000313" key="7">
    <source>
        <dbReference type="EMBL" id="KTW27204.1"/>
    </source>
</evidence>
<dbReference type="Pfam" id="PF04969">
    <property type="entry name" value="CS"/>
    <property type="match status" value="1"/>
</dbReference>
<evidence type="ECO:0000259" key="6">
    <source>
        <dbReference type="PROSITE" id="PS51203"/>
    </source>
</evidence>
<feature type="domain" description="CS" evidence="6">
    <location>
        <begin position="278"/>
        <end position="374"/>
    </location>
</feature>
<keyword evidence="4" id="KW-0963">Cytoplasm</keyword>
<dbReference type="PANTHER" id="PTHR21664:SF1">
    <property type="entry name" value="NUDC DOMAIN-CONTAINING PROTEIN 1"/>
    <property type="match status" value="1"/>
</dbReference>
<proteinExistence type="predicted"/>
<dbReference type="InterPro" id="IPR037895">
    <property type="entry name" value="NUDCD1"/>
</dbReference>
<dbReference type="Gene3D" id="2.60.40.790">
    <property type="match status" value="1"/>
</dbReference>
<dbReference type="Proteomes" id="UP000053447">
    <property type="component" value="Unassembled WGS sequence"/>
</dbReference>
<name>A0A0W4ZFP7_PNEJ7</name>
<dbReference type="PANTHER" id="PTHR21664">
    <property type="entry name" value="CHRONIC MYELOGENOUS LEUKEMIA TUMOR ANTIGEN 66"/>
    <property type="match status" value="1"/>
</dbReference>
<dbReference type="GO" id="GO:0005634">
    <property type="term" value="C:nucleus"/>
    <property type="evidence" value="ECO:0007669"/>
    <property type="project" value="UniProtKB-SubCell"/>
</dbReference>
<dbReference type="SUPFAM" id="SSF49764">
    <property type="entry name" value="HSP20-like chaperones"/>
    <property type="match status" value="1"/>
</dbReference>
<sequence>MNKSIGDCTILKLKKNSELLRPKFESYKLRSDKEIPCLYRQKINHCPVKLSLPSHAKVGYHEWRVRLRWNHLKNGTRECSTIFISQDGAFVELSWAKSEGDVVFQERVITNIEIPTFSYKGTGYDDIYSYFPDLKVLTETFILATDGAGKLYFIKLLENSVQTEMIAFSTDELQSHPFIILDAIFHSDIKIQILIAHLNGNKEAASLRSVRYSIKDILCEKIENSWTLHILNIFFSKEIPIFARFLQETSTNLTIILGVHDRIQNNFKNKKDSSYLSDNKIHYTWIQTPEEVSLFLTLSETITKQDIFINFFDNQLQGPSKYEELKYILNHKFYDTILPLESTWNLSQTPFFSEKILEITMKKTIVGLKWLRVFEKEDNALELENLSDRINVLKDLLKPKLIMSKIESNDEYDLDNEDIEIYFLQQFKEGLCIAEVSGVNVVGNQFVNQKNKALTLPVRSNVDTLIYDIRSSHVNSLMDLTHSATFPALSYISSSKISKKYLEYSYTNKFAIIVESGAYRKGLYSSQNIYLYWNVDNNQVISQQSVVKLGMEALGLCQVGDHEVMILGENEGNLAVLLMTNI</sequence>
<evidence type="ECO:0000256" key="3">
    <source>
        <dbReference type="ARBA" id="ARBA00018915"/>
    </source>
</evidence>
<dbReference type="PROSITE" id="PS51203">
    <property type="entry name" value="CS"/>
    <property type="match status" value="1"/>
</dbReference>
<comment type="caution">
    <text evidence="7">The sequence shown here is derived from an EMBL/GenBank/DDBJ whole genome shotgun (WGS) entry which is preliminary data.</text>
</comment>
<protein>
    <recommendedName>
        <fullName evidence="3">NudC domain-containing protein 1</fullName>
    </recommendedName>
</protein>
<dbReference type="GO" id="GO:0005737">
    <property type="term" value="C:cytoplasm"/>
    <property type="evidence" value="ECO:0007669"/>
    <property type="project" value="UniProtKB-SubCell"/>
</dbReference>
<keyword evidence="5" id="KW-0539">Nucleus</keyword>
<dbReference type="OrthoDB" id="428655at2759"/>
<comment type="subcellular location">
    <subcellularLocation>
        <location evidence="2">Cytoplasm</location>
    </subcellularLocation>
    <subcellularLocation>
        <location evidence="1">Nucleus</location>
    </subcellularLocation>
</comment>
<evidence type="ECO:0000256" key="4">
    <source>
        <dbReference type="ARBA" id="ARBA00022490"/>
    </source>
</evidence>
<dbReference type="InterPro" id="IPR008978">
    <property type="entry name" value="HSP20-like_chaperone"/>
</dbReference>
<dbReference type="STRING" id="1408657.A0A0W4ZFP7"/>
<dbReference type="GeneID" id="28941716"/>
<dbReference type="AlphaFoldDB" id="A0A0W4ZFP7"/>
<evidence type="ECO:0000256" key="2">
    <source>
        <dbReference type="ARBA" id="ARBA00004496"/>
    </source>
</evidence>
<dbReference type="RefSeq" id="XP_018228360.1">
    <property type="nucleotide sequence ID" value="XM_018375461.1"/>
</dbReference>
<dbReference type="VEuPathDB" id="FungiDB:T551_03198"/>
<reference evidence="8" key="1">
    <citation type="journal article" date="2016" name="Nat. Commun.">
        <title>Genome analysis of three Pneumocystis species reveals adaptation mechanisms to life exclusively in mammalian hosts.</title>
        <authorList>
            <person name="Ma L."/>
            <person name="Chen Z."/>
            <person name="Huang D.W."/>
            <person name="Kutty G."/>
            <person name="Ishihara M."/>
            <person name="Wang H."/>
            <person name="Abouelleil A."/>
            <person name="Bishop L."/>
            <person name="Davey E."/>
            <person name="Deng R."/>
            <person name="Deng X."/>
            <person name="Fan L."/>
            <person name="Fantoni G."/>
            <person name="Fitzgerald M."/>
            <person name="Gogineni E."/>
            <person name="Goldberg J.M."/>
            <person name="Handley G."/>
            <person name="Hu X."/>
            <person name="Huber C."/>
            <person name="Jiao X."/>
            <person name="Jones K."/>
            <person name="Levin J.Z."/>
            <person name="Liu Y."/>
            <person name="Macdonald P."/>
            <person name="Melnikov A."/>
            <person name="Raley C."/>
            <person name="Sassi M."/>
            <person name="Sherman B.T."/>
            <person name="Song X."/>
            <person name="Sykes S."/>
            <person name="Tran B."/>
            <person name="Walsh L."/>
            <person name="Xia Y."/>
            <person name="Yang J."/>
            <person name="Young S."/>
            <person name="Zeng Q."/>
            <person name="Zheng X."/>
            <person name="Stephens R."/>
            <person name="Nusbaum C."/>
            <person name="Birren B.W."/>
            <person name="Azadi P."/>
            <person name="Lempicki R.A."/>
            <person name="Cuomo C.A."/>
            <person name="Kovacs J.A."/>
        </authorList>
    </citation>
    <scope>NUCLEOTIDE SEQUENCE [LARGE SCALE GENOMIC DNA]</scope>
    <source>
        <strain evidence="8">RU7</strain>
    </source>
</reference>
<keyword evidence="8" id="KW-1185">Reference proteome</keyword>
<evidence type="ECO:0000256" key="5">
    <source>
        <dbReference type="ARBA" id="ARBA00023242"/>
    </source>
</evidence>